<evidence type="ECO:0000313" key="5">
    <source>
        <dbReference type="EnsemblMetazoa" id="tetur03g04520.1"/>
    </source>
</evidence>
<evidence type="ECO:0000259" key="4">
    <source>
        <dbReference type="PROSITE" id="PS51715"/>
    </source>
</evidence>
<dbReference type="InterPro" id="IPR030386">
    <property type="entry name" value="G_GB1_RHD3_dom"/>
</dbReference>
<dbReference type="InterPro" id="IPR027417">
    <property type="entry name" value="P-loop_NTPase"/>
</dbReference>
<dbReference type="GO" id="GO:0003924">
    <property type="term" value="F:GTPase activity"/>
    <property type="evidence" value="ECO:0007669"/>
    <property type="project" value="InterPro"/>
</dbReference>
<accession>T1JZM7</accession>
<dbReference type="GO" id="GO:0005525">
    <property type="term" value="F:GTP binding"/>
    <property type="evidence" value="ECO:0007669"/>
    <property type="project" value="UniProtKB-KW"/>
</dbReference>
<keyword evidence="2" id="KW-0342">GTP-binding</keyword>
<dbReference type="SUPFAM" id="SSF52540">
    <property type="entry name" value="P-loop containing nucleoside triphosphate hydrolases"/>
    <property type="match status" value="1"/>
</dbReference>
<keyword evidence="6" id="KW-1185">Reference proteome</keyword>
<evidence type="ECO:0000256" key="2">
    <source>
        <dbReference type="ARBA" id="ARBA00023134"/>
    </source>
</evidence>
<dbReference type="EMBL" id="CAEY01001122">
    <property type="status" value="NOT_ANNOTATED_CDS"/>
    <property type="molecule type" value="Genomic_DNA"/>
</dbReference>
<evidence type="ECO:0000313" key="6">
    <source>
        <dbReference type="Proteomes" id="UP000015104"/>
    </source>
</evidence>
<feature type="domain" description="GB1/RHD3-type G" evidence="4">
    <location>
        <begin position="41"/>
        <end position="281"/>
    </location>
</feature>
<evidence type="ECO:0000256" key="3">
    <source>
        <dbReference type="PROSITE-ProRule" id="PRU01052"/>
    </source>
</evidence>
<sequence>MQRSIEMALPITALEYNESGKKYEFDVTKFSEIASSDEIKDLPIAVVSIIGESRKGKSFLLNYFLRYLQRYDQEDWLGDPNEPLQGFLWTQGAESCTTGIVLWPEPLIVTRKDGTKIAVILMDTQGLFVDATEQEDCNYIFAISSFLSSIQVYNQQENILTNDITLLSRLAEYSKEKLKITGYKGIQKLLLLIRDWSANCVYPFGADGGKQFLDSKRNNQSQFHKDWQTIHDCYSQVDCFLMPHPGLQATRRGFEGEISKLDAHFTNVLRELVENLLSPENIVIKTNNGKEMKMWEFVAFFKNISENLQRWIYSL</sequence>
<dbReference type="eggNOG" id="KOG2037">
    <property type="taxonomic scope" value="Eukaryota"/>
</dbReference>
<name>T1JZM7_TETUR</name>
<reference evidence="5" key="2">
    <citation type="submission" date="2015-06" db="UniProtKB">
        <authorList>
            <consortium name="EnsemblMetazoa"/>
        </authorList>
    </citation>
    <scope>IDENTIFICATION</scope>
</reference>
<dbReference type="Gene3D" id="3.40.50.300">
    <property type="entry name" value="P-loop containing nucleotide triphosphate hydrolases"/>
    <property type="match status" value="1"/>
</dbReference>
<dbReference type="PANTHER" id="PTHR10751">
    <property type="entry name" value="GUANYLATE BINDING PROTEIN"/>
    <property type="match status" value="1"/>
</dbReference>
<organism evidence="5 6">
    <name type="scientific">Tetranychus urticae</name>
    <name type="common">Two-spotted spider mite</name>
    <dbReference type="NCBI Taxonomy" id="32264"/>
    <lineage>
        <taxon>Eukaryota</taxon>
        <taxon>Metazoa</taxon>
        <taxon>Ecdysozoa</taxon>
        <taxon>Arthropoda</taxon>
        <taxon>Chelicerata</taxon>
        <taxon>Arachnida</taxon>
        <taxon>Acari</taxon>
        <taxon>Acariformes</taxon>
        <taxon>Trombidiformes</taxon>
        <taxon>Prostigmata</taxon>
        <taxon>Eleutherengona</taxon>
        <taxon>Raphignathae</taxon>
        <taxon>Tetranychoidea</taxon>
        <taxon>Tetranychidae</taxon>
        <taxon>Tetranychus</taxon>
    </lineage>
</organism>
<protein>
    <recommendedName>
        <fullName evidence="4">GB1/RHD3-type G domain-containing protein</fullName>
    </recommendedName>
</protein>
<dbReference type="Pfam" id="PF02263">
    <property type="entry name" value="GBP"/>
    <property type="match status" value="1"/>
</dbReference>
<dbReference type="HOGENOM" id="CLU_021447_0_0_1"/>
<keyword evidence="1" id="KW-0547">Nucleotide-binding</keyword>
<evidence type="ECO:0000256" key="1">
    <source>
        <dbReference type="ARBA" id="ARBA00022741"/>
    </source>
</evidence>
<dbReference type="InterPro" id="IPR015894">
    <property type="entry name" value="Guanylate-bd_N"/>
</dbReference>
<dbReference type="Proteomes" id="UP000015104">
    <property type="component" value="Unassembled WGS sequence"/>
</dbReference>
<comment type="similarity">
    <text evidence="3">Belongs to the TRAFAC class dynamin-like GTPase superfamily. GB1/RHD3 GTPase family.</text>
</comment>
<dbReference type="EnsemblMetazoa" id="tetur03g04520.1">
    <property type="protein sequence ID" value="tetur03g04520.1"/>
    <property type="gene ID" value="tetur03g04520"/>
</dbReference>
<dbReference type="AlphaFoldDB" id="T1JZM7"/>
<reference evidence="6" key="1">
    <citation type="submission" date="2011-08" db="EMBL/GenBank/DDBJ databases">
        <authorList>
            <person name="Rombauts S."/>
        </authorList>
    </citation>
    <scope>NUCLEOTIDE SEQUENCE</scope>
    <source>
        <strain evidence="6">London</strain>
    </source>
</reference>
<dbReference type="PROSITE" id="PS51715">
    <property type="entry name" value="G_GB1_RHD3"/>
    <property type="match status" value="1"/>
</dbReference>
<proteinExistence type="inferred from homology"/>